<reference evidence="1" key="1">
    <citation type="submission" date="2022-08" db="EMBL/GenBank/DDBJ databases">
        <title>Whole genome sequencing of non-tuberculosis mycobacteria type-strains.</title>
        <authorList>
            <person name="Igarashi Y."/>
            <person name="Osugi A."/>
            <person name="Mitarai S."/>
        </authorList>
    </citation>
    <scope>NUCLEOTIDE SEQUENCE</scope>
    <source>
        <strain evidence="1">JCM 16369</strain>
    </source>
</reference>
<dbReference type="Proteomes" id="UP001055337">
    <property type="component" value="Chromosome"/>
</dbReference>
<dbReference type="RefSeq" id="WP_262871691.1">
    <property type="nucleotide sequence ID" value="NZ_CP092362.2"/>
</dbReference>
<name>A0ABY5TT02_9MYCO</name>
<evidence type="ECO:0000313" key="1">
    <source>
        <dbReference type="EMBL" id="UVY96038.1"/>
    </source>
</evidence>
<organism evidence="1 2">
    <name type="scientific">Mycolicibacterium crocinum</name>
    <dbReference type="NCBI Taxonomy" id="388459"/>
    <lineage>
        <taxon>Bacteria</taxon>
        <taxon>Bacillati</taxon>
        <taxon>Actinomycetota</taxon>
        <taxon>Actinomycetes</taxon>
        <taxon>Mycobacteriales</taxon>
        <taxon>Mycobacteriaceae</taxon>
        <taxon>Mycolicibacterium</taxon>
    </lineage>
</organism>
<gene>
    <name evidence="1" type="ORF">MI149_30280</name>
</gene>
<keyword evidence="2" id="KW-1185">Reference proteome</keyword>
<evidence type="ECO:0000313" key="2">
    <source>
        <dbReference type="Proteomes" id="UP001055337"/>
    </source>
</evidence>
<accession>A0ABY5TT02</accession>
<protein>
    <submittedName>
        <fullName evidence="1">Uncharacterized protein</fullName>
    </submittedName>
</protein>
<proteinExistence type="predicted"/>
<sequence length="41" mass="4373">MKIGATVIALGKVVHVVLFAAAALRLCLTAEKELAPRVENR</sequence>
<dbReference type="EMBL" id="CP092362">
    <property type="protein sequence ID" value="UVY96038.1"/>
    <property type="molecule type" value="Genomic_DNA"/>
</dbReference>